<reference evidence="12" key="1">
    <citation type="submission" date="2019-09" db="EMBL/GenBank/DDBJ databases">
        <title>In-depth cultivation of the pig gut microbiome towards novel bacterial diversity and tailored functional studies.</title>
        <authorList>
            <person name="Wylensek D."/>
            <person name="Hitch T.C.A."/>
            <person name="Clavel T."/>
        </authorList>
    </citation>
    <scope>NUCLEOTIDE SEQUENCE</scope>
    <source>
        <strain evidence="12">RF-744-FAT-WT-3</strain>
    </source>
</reference>
<proteinExistence type="inferred from homology"/>
<keyword evidence="8" id="KW-0411">Iron-sulfur</keyword>
<evidence type="ECO:0000256" key="3">
    <source>
        <dbReference type="ARBA" id="ARBA00022485"/>
    </source>
</evidence>
<feature type="domain" description="4Fe-4S ferredoxin-type" evidence="10">
    <location>
        <begin position="75"/>
        <end position="104"/>
    </location>
</feature>
<accession>A0A6A8M6C9</accession>
<dbReference type="SUPFAM" id="SSF54862">
    <property type="entry name" value="4Fe-4S ferredoxins"/>
    <property type="match status" value="1"/>
</dbReference>
<dbReference type="InterPro" id="IPR058240">
    <property type="entry name" value="rSAM_sf"/>
</dbReference>
<dbReference type="EMBL" id="VUNB01000002">
    <property type="protein sequence ID" value="MST68491.1"/>
    <property type="molecule type" value="Genomic_DNA"/>
</dbReference>
<comment type="caution">
    <text evidence="12">The sequence shown here is derived from an EMBL/GenBank/DDBJ whole genome shotgun (WGS) entry which is preliminary data.</text>
</comment>
<dbReference type="SFLD" id="SFLDG01066">
    <property type="entry name" value="organic_radical-activating_enz"/>
    <property type="match status" value="1"/>
</dbReference>
<dbReference type="GO" id="GO:0051539">
    <property type="term" value="F:4 iron, 4 sulfur cluster binding"/>
    <property type="evidence" value="ECO:0007669"/>
    <property type="project" value="UniProtKB-KW"/>
</dbReference>
<evidence type="ECO:0000256" key="5">
    <source>
        <dbReference type="ARBA" id="ARBA00022723"/>
    </source>
</evidence>
<keyword evidence="3" id="KW-0004">4Fe-4S</keyword>
<dbReference type="InterPro" id="IPR001989">
    <property type="entry name" value="Radical_activat_CS"/>
</dbReference>
<evidence type="ECO:0000256" key="1">
    <source>
        <dbReference type="ARBA" id="ARBA00001966"/>
    </source>
</evidence>
<gene>
    <name evidence="12" type="ORF">FYJ66_02650</name>
</gene>
<protein>
    <submittedName>
        <fullName evidence="12">Glycyl-radical enzyme activating protein</fullName>
    </submittedName>
</protein>
<feature type="domain" description="4Fe-4S ferredoxin-type" evidence="10">
    <location>
        <begin position="45"/>
        <end position="74"/>
    </location>
</feature>
<keyword evidence="4" id="KW-0949">S-adenosyl-L-methionine</keyword>
<dbReference type="InterPro" id="IPR017896">
    <property type="entry name" value="4Fe4S_Fe-S-bd"/>
</dbReference>
<dbReference type="PANTHER" id="PTHR30352">
    <property type="entry name" value="PYRUVATE FORMATE-LYASE-ACTIVATING ENZYME"/>
    <property type="match status" value="1"/>
</dbReference>
<dbReference type="Gene3D" id="3.20.20.70">
    <property type="entry name" value="Aldolase class I"/>
    <property type="match status" value="1"/>
</dbReference>
<name>A0A6A8M6C9_9FIRM</name>
<dbReference type="SUPFAM" id="SSF102114">
    <property type="entry name" value="Radical SAM enzymes"/>
    <property type="match status" value="1"/>
</dbReference>
<dbReference type="Pfam" id="PF04055">
    <property type="entry name" value="Radical_SAM"/>
    <property type="match status" value="1"/>
</dbReference>
<evidence type="ECO:0000256" key="2">
    <source>
        <dbReference type="ARBA" id="ARBA00009777"/>
    </source>
</evidence>
<keyword evidence="7" id="KW-0408">Iron</keyword>
<keyword evidence="5" id="KW-0479">Metal-binding</keyword>
<dbReference type="PROSITE" id="PS51379">
    <property type="entry name" value="4FE4S_FER_2"/>
    <property type="match status" value="2"/>
</dbReference>
<dbReference type="InterPro" id="IPR040074">
    <property type="entry name" value="BssD/PflA/YjjW"/>
</dbReference>
<dbReference type="Gene3D" id="3.30.70.20">
    <property type="match status" value="1"/>
</dbReference>
<keyword evidence="6" id="KW-0560">Oxidoreductase</keyword>
<comment type="catalytic activity">
    <reaction evidence="9">
        <text>glycyl-[protein] + reduced [flavodoxin] + S-adenosyl-L-methionine = glycin-2-yl radical-[protein] + semiquinone [flavodoxin] + 5'-deoxyadenosine + L-methionine + H(+)</text>
        <dbReference type="Rhea" id="RHEA:61976"/>
        <dbReference type="Rhea" id="RHEA-COMP:10622"/>
        <dbReference type="Rhea" id="RHEA-COMP:14480"/>
        <dbReference type="Rhea" id="RHEA-COMP:15993"/>
        <dbReference type="Rhea" id="RHEA-COMP:15994"/>
        <dbReference type="ChEBI" id="CHEBI:15378"/>
        <dbReference type="ChEBI" id="CHEBI:17319"/>
        <dbReference type="ChEBI" id="CHEBI:29947"/>
        <dbReference type="ChEBI" id="CHEBI:32722"/>
        <dbReference type="ChEBI" id="CHEBI:57618"/>
        <dbReference type="ChEBI" id="CHEBI:57844"/>
        <dbReference type="ChEBI" id="CHEBI:59789"/>
        <dbReference type="ChEBI" id="CHEBI:140311"/>
    </reaction>
</comment>
<feature type="domain" description="Radical SAM core" evidence="11">
    <location>
        <begin position="14"/>
        <end position="298"/>
    </location>
</feature>
<dbReference type="PROSITE" id="PS01087">
    <property type="entry name" value="RADICAL_ACTIVATING"/>
    <property type="match status" value="1"/>
</dbReference>
<organism evidence="12">
    <name type="scientific">Baileyella intestinalis</name>
    <dbReference type="NCBI Taxonomy" id="2606709"/>
    <lineage>
        <taxon>Bacteria</taxon>
        <taxon>Bacillati</taxon>
        <taxon>Bacillota</taxon>
        <taxon>Clostridia</taxon>
        <taxon>Peptostreptococcales</taxon>
        <taxon>Anaerovoracaceae</taxon>
        <taxon>Baileyella</taxon>
    </lineage>
</organism>
<comment type="similarity">
    <text evidence="2">Belongs to the organic radical-activating enzymes family.</text>
</comment>
<dbReference type="PROSITE" id="PS00198">
    <property type="entry name" value="4FE4S_FER_1"/>
    <property type="match status" value="1"/>
</dbReference>
<dbReference type="InterPro" id="IPR012839">
    <property type="entry name" value="Organic_radical_activase"/>
</dbReference>
<dbReference type="AlphaFoldDB" id="A0A6A8M6C9"/>
<sequence>MKTLVGGIQKFSTEDGPGIRTTIFLKGCPLNCRWCHNPELISPEQELIRMPNSCIHCGYCMEICPRKALFVDNEGRIDVDRNLCDKCMKCVEGCFAGALKPVAREMTPEEAFEEALQDKDFYDNTGGGITLSGGELLTHPQFVREMADLAEKEGIGLCLDTSGFGDGDFLLELGLRPVVTDILYDIKAIDPEKHKELTGQSNQLIMNNLRKLAGHPSVRAKIRIRMPLIAGLNDSREEGEKTAEFLSQLEIKKVTFLPYHDLGVAKKRNIGGLQERFQPPEDERLEYFKEVFEKKGIATEILGRL</sequence>
<dbReference type="SFLD" id="SFLDS00029">
    <property type="entry name" value="Radical_SAM"/>
    <property type="match status" value="1"/>
</dbReference>
<dbReference type="GO" id="GO:0046872">
    <property type="term" value="F:metal ion binding"/>
    <property type="evidence" value="ECO:0007669"/>
    <property type="project" value="UniProtKB-KW"/>
</dbReference>
<evidence type="ECO:0000256" key="9">
    <source>
        <dbReference type="ARBA" id="ARBA00047365"/>
    </source>
</evidence>
<dbReference type="PROSITE" id="PS51918">
    <property type="entry name" value="RADICAL_SAM"/>
    <property type="match status" value="1"/>
</dbReference>
<evidence type="ECO:0000256" key="8">
    <source>
        <dbReference type="ARBA" id="ARBA00023014"/>
    </source>
</evidence>
<dbReference type="PANTHER" id="PTHR30352:SF4">
    <property type="entry name" value="PYRUVATE FORMATE-LYASE 2-ACTIVATING ENZYME"/>
    <property type="match status" value="1"/>
</dbReference>
<dbReference type="InterPro" id="IPR034457">
    <property type="entry name" value="Organic_radical-activating"/>
</dbReference>
<dbReference type="RefSeq" id="WP_338071102.1">
    <property type="nucleotide sequence ID" value="NZ_VUNB01000002.1"/>
</dbReference>
<evidence type="ECO:0000256" key="7">
    <source>
        <dbReference type="ARBA" id="ARBA00023004"/>
    </source>
</evidence>
<dbReference type="InterPro" id="IPR013785">
    <property type="entry name" value="Aldolase_TIM"/>
</dbReference>
<comment type="cofactor">
    <cofactor evidence="1">
        <name>[4Fe-4S] cluster</name>
        <dbReference type="ChEBI" id="CHEBI:49883"/>
    </cofactor>
</comment>
<dbReference type="NCBIfam" id="TIGR02494">
    <property type="entry name" value="PFLE_PFLC"/>
    <property type="match status" value="1"/>
</dbReference>
<evidence type="ECO:0000259" key="10">
    <source>
        <dbReference type="PROSITE" id="PS51379"/>
    </source>
</evidence>
<dbReference type="InterPro" id="IPR007197">
    <property type="entry name" value="rSAM"/>
</dbReference>
<evidence type="ECO:0000313" key="12">
    <source>
        <dbReference type="EMBL" id="MST68491.1"/>
    </source>
</evidence>
<dbReference type="PIRSF" id="PIRSF000371">
    <property type="entry name" value="PFL_act_enz"/>
    <property type="match status" value="1"/>
</dbReference>
<dbReference type="InterPro" id="IPR017900">
    <property type="entry name" value="4Fe4S_Fe_S_CS"/>
</dbReference>
<dbReference type="SFLD" id="SFLDG01118">
    <property type="entry name" value="activating_enzymes__group_2"/>
    <property type="match status" value="1"/>
</dbReference>
<evidence type="ECO:0000259" key="11">
    <source>
        <dbReference type="PROSITE" id="PS51918"/>
    </source>
</evidence>
<dbReference type="GO" id="GO:0016491">
    <property type="term" value="F:oxidoreductase activity"/>
    <property type="evidence" value="ECO:0007669"/>
    <property type="project" value="UniProtKB-KW"/>
</dbReference>
<evidence type="ECO:0000256" key="4">
    <source>
        <dbReference type="ARBA" id="ARBA00022691"/>
    </source>
</evidence>
<dbReference type="Pfam" id="PF00037">
    <property type="entry name" value="Fer4"/>
    <property type="match status" value="1"/>
</dbReference>
<evidence type="ECO:0000256" key="6">
    <source>
        <dbReference type="ARBA" id="ARBA00023002"/>
    </source>
</evidence>